<name>A0A9X0D964_9CNID</name>
<dbReference type="InterPro" id="IPR027417">
    <property type="entry name" value="P-loop_NTPase"/>
</dbReference>
<evidence type="ECO:0000256" key="3">
    <source>
        <dbReference type="ARBA" id="ARBA00023235"/>
    </source>
</evidence>
<dbReference type="Proteomes" id="UP001163046">
    <property type="component" value="Unassembled WGS sequence"/>
</dbReference>
<evidence type="ECO:0000313" key="9">
    <source>
        <dbReference type="Proteomes" id="UP001163046"/>
    </source>
</evidence>
<dbReference type="Pfam" id="PF00271">
    <property type="entry name" value="Helicase_C"/>
    <property type="match status" value="1"/>
</dbReference>
<keyword evidence="8" id="KW-0378">Hydrolase</keyword>
<keyword evidence="9" id="KW-1185">Reference proteome</keyword>
<dbReference type="GO" id="GO:0003677">
    <property type="term" value="F:DNA binding"/>
    <property type="evidence" value="ECO:0007669"/>
    <property type="project" value="UniProtKB-KW"/>
</dbReference>
<protein>
    <recommendedName>
        <fullName evidence="5">DNA 3'-5' helicase</fullName>
        <ecNumber evidence="5">5.6.2.4</ecNumber>
    </recommendedName>
    <alternativeName>
        <fullName evidence="6">DNA 3'-5' helicase Q1</fullName>
    </alternativeName>
</protein>
<dbReference type="GO" id="GO:0009378">
    <property type="term" value="F:four-way junction helicase activity"/>
    <property type="evidence" value="ECO:0007669"/>
    <property type="project" value="TreeGrafter"/>
</dbReference>
<comment type="caution">
    <text evidence="8">The sequence shown here is derived from an EMBL/GenBank/DDBJ whole genome shotgun (WGS) entry which is preliminary data.</text>
</comment>
<evidence type="ECO:0000256" key="2">
    <source>
        <dbReference type="ARBA" id="ARBA00023125"/>
    </source>
</evidence>
<dbReference type="InterPro" id="IPR001650">
    <property type="entry name" value="Helicase_C-like"/>
</dbReference>
<sequence length="160" mass="17802">MVAHNALARHKKTIIATTALGMGVNFLDVKYIVHADPERSLVDYNQAAGRAGRNGQLDCNCQQDNCKQALSFIQPSGEEHELSNLRERSVTREERNALKEALIEEKSLLDAGQQSVFGVVATHGLSMELITSVTGDCQHIFTVDYFTENFPIFNMHPQDI</sequence>
<dbReference type="GO" id="GO:0005694">
    <property type="term" value="C:chromosome"/>
    <property type="evidence" value="ECO:0007669"/>
    <property type="project" value="TreeGrafter"/>
</dbReference>
<dbReference type="GO" id="GO:0043138">
    <property type="term" value="F:3'-5' DNA helicase activity"/>
    <property type="evidence" value="ECO:0007669"/>
    <property type="project" value="UniProtKB-EC"/>
</dbReference>
<comment type="similarity">
    <text evidence="1">Belongs to the helicase family. RecQ subfamily.</text>
</comment>
<keyword evidence="8" id="KW-0347">Helicase</keyword>
<dbReference type="EMBL" id="MU825406">
    <property type="protein sequence ID" value="KAJ7391440.1"/>
    <property type="molecule type" value="Genomic_DNA"/>
</dbReference>
<keyword evidence="3" id="KW-0413">Isomerase</keyword>
<dbReference type="SUPFAM" id="SSF52540">
    <property type="entry name" value="P-loop containing nucleoside triphosphate hydrolases"/>
    <property type="match status" value="1"/>
</dbReference>
<dbReference type="PROSITE" id="PS51194">
    <property type="entry name" value="HELICASE_CTER"/>
    <property type="match status" value="1"/>
</dbReference>
<evidence type="ECO:0000256" key="4">
    <source>
        <dbReference type="ARBA" id="ARBA00034617"/>
    </source>
</evidence>
<feature type="domain" description="Helicase C-terminal" evidence="7">
    <location>
        <begin position="1"/>
        <end position="109"/>
    </location>
</feature>
<dbReference type="PANTHER" id="PTHR13710">
    <property type="entry name" value="DNA HELICASE RECQ FAMILY MEMBER"/>
    <property type="match status" value="1"/>
</dbReference>
<reference evidence="8" key="1">
    <citation type="submission" date="2023-01" db="EMBL/GenBank/DDBJ databases">
        <title>Genome assembly of the deep-sea coral Lophelia pertusa.</title>
        <authorList>
            <person name="Herrera S."/>
            <person name="Cordes E."/>
        </authorList>
    </citation>
    <scope>NUCLEOTIDE SEQUENCE</scope>
    <source>
        <strain evidence="8">USNM1676648</strain>
        <tissue evidence="8">Polyp</tissue>
    </source>
</reference>
<evidence type="ECO:0000256" key="1">
    <source>
        <dbReference type="ARBA" id="ARBA00005446"/>
    </source>
</evidence>
<dbReference type="GO" id="GO:0005737">
    <property type="term" value="C:cytoplasm"/>
    <property type="evidence" value="ECO:0007669"/>
    <property type="project" value="TreeGrafter"/>
</dbReference>
<dbReference type="CDD" id="cd18785">
    <property type="entry name" value="SF2_C"/>
    <property type="match status" value="1"/>
</dbReference>
<dbReference type="OrthoDB" id="5969256at2759"/>
<keyword evidence="2" id="KW-0238">DNA-binding</keyword>
<dbReference type="GO" id="GO:0016787">
    <property type="term" value="F:hydrolase activity"/>
    <property type="evidence" value="ECO:0007669"/>
    <property type="project" value="UniProtKB-KW"/>
</dbReference>
<keyword evidence="8" id="KW-0547">Nucleotide-binding</keyword>
<dbReference type="PANTHER" id="PTHR13710:SF105">
    <property type="entry name" value="ATP-DEPENDENT DNA HELICASE Q1"/>
    <property type="match status" value="1"/>
</dbReference>
<evidence type="ECO:0000313" key="8">
    <source>
        <dbReference type="EMBL" id="KAJ7391440.1"/>
    </source>
</evidence>
<evidence type="ECO:0000259" key="7">
    <source>
        <dbReference type="PROSITE" id="PS51194"/>
    </source>
</evidence>
<accession>A0A9X0D964</accession>
<gene>
    <name evidence="8" type="primary">recQ1</name>
    <name evidence="8" type="ORF">OS493_018486</name>
</gene>
<dbReference type="GO" id="GO:0006281">
    <property type="term" value="P:DNA repair"/>
    <property type="evidence" value="ECO:0007669"/>
    <property type="project" value="TreeGrafter"/>
</dbReference>
<keyword evidence="8" id="KW-0067">ATP-binding</keyword>
<dbReference type="EC" id="5.6.2.4" evidence="5"/>
<dbReference type="Gene3D" id="3.40.50.300">
    <property type="entry name" value="P-loop containing nucleotide triphosphate hydrolases"/>
    <property type="match status" value="1"/>
</dbReference>
<proteinExistence type="inferred from homology"/>
<evidence type="ECO:0000256" key="6">
    <source>
        <dbReference type="ARBA" id="ARBA00044566"/>
    </source>
</evidence>
<evidence type="ECO:0000256" key="5">
    <source>
        <dbReference type="ARBA" id="ARBA00034808"/>
    </source>
</evidence>
<organism evidence="8 9">
    <name type="scientific">Desmophyllum pertusum</name>
    <dbReference type="NCBI Taxonomy" id="174260"/>
    <lineage>
        <taxon>Eukaryota</taxon>
        <taxon>Metazoa</taxon>
        <taxon>Cnidaria</taxon>
        <taxon>Anthozoa</taxon>
        <taxon>Hexacorallia</taxon>
        <taxon>Scleractinia</taxon>
        <taxon>Caryophylliina</taxon>
        <taxon>Caryophylliidae</taxon>
        <taxon>Desmophyllum</taxon>
    </lineage>
</organism>
<dbReference type="AlphaFoldDB" id="A0A9X0D964"/>
<dbReference type="GO" id="GO:0006310">
    <property type="term" value="P:DNA recombination"/>
    <property type="evidence" value="ECO:0007669"/>
    <property type="project" value="TreeGrafter"/>
</dbReference>
<comment type="catalytic activity">
    <reaction evidence="4">
        <text>Couples ATP hydrolysis with the unwinding of duplex DNA by translocating in the 3'-5' direction.</text>
        <dbReference type="EC" id="5.6.2.4"/>
    </reaction>
</comment>